<accession>A0A2A6CTD1</accession>
<gene>
    <name evidence="3" type="primary">WBGene00105718</name>
</gene>
<dbReference type="PROSITE" id="PS00107">
    <property type="entry name" value="PROTEIN_KINASE_ATP"/>
    <property type="match status" value="1"/>
</dbReference>
<organism evidence="3 4">
    <name type="scientific">Pristionchus pacificus</name>
    <name type="common">Parasitic nematode worm</name>
    <dbReference type="NCBI Taxonomy" id="54126"/>
    <lineage>
        <taxon>Eukaryota</taxon>
        <taxon>Metazoa</taxon>
        <taxon>Ecdysozoa</taxon>
        <taxon>Nematoda</taxon>
        <taxon>Chromadorea</taxon>
        <taxon>Rhabditida</taxon>
        <taxon>Rhabditina</taxon>
        <taxon>Diplogasteromorpha</taxon>
        <taxon>Diplogasteroidea</taxon>
        <taxon>Neodiplogasteridae</taxon>
        <taxon>Pristionchus</taxon>
    </lineage>
</organism>
<evidence type="ECO:0000256" key="1">
    <source>
        <dbReference type="ARBA" id="ARBA00022741"/>
    </source>
</evidence>
<name>A0A2A6CTD1_PRIPA</name>
<dbReference type="GO" id="GO:0005737">
    <property type="term" value="C:cytoplasm"/>
    <property type="evidence" value="ECO:0000318"/>
    <property type="project" value="GO_Central"/>
</dbReference>
<dbReference type="EnsemblMetazoa" id="PPA16164.1">
    <property type="protein sequence ID" value="PPA16164.1"/>
    <property type="gene ID" value="WBGene00105718"/>
</dbReference>
<dbReference type="SMART" id="SM00220">
    <property type="entry name" value="S_TKc"/>
    <property type="match status" value="1"/>
</dbReference>
<dbReference type="GO" id="GO:0004674">
    <property type="term" value="F:protein serine/threonine kinase activity"/>
    <property type="evidence" value="ECO:0000318"/>
    <property type="project" value="GO_Central"/>
</dbReference>
<dbReference type="InterPro" id="IPR050117">
    <property type="entry name" value="MAPK"/>
</dbReference>
<accession>A0A8R1UEH1</accession>
<dbReference type="GO" id="GO:0005634">
    <property type="term" value="C:nucleus"/>
    <property type="evidence" value="ECO:0000318"/>
    <property type="project" value="GO_Central"/>
</dbReference>
<dbReference type="PROSITE" id="PS50011">
    <property type="entry name" value="PROTEIN_KINASE_DOM"/>
    <property type="match status" value="1"/>
</dbReference>
<dbReference type="AlphaFoldDB" id="A0A2A6CTD1"/>
<keyword evidence="2" id="KW-0067">ATP-binding</keyword>
<dbReference type="GO" id="GO:0035556">
    <property type="term" value="P:intracellular signal transduction"/>
    <property type="evidence" value="ECO:0000318"/>
    <property type="project" value="GO_Central"/>
</dbReference>
<reference evidence="3" key="2">
    <citation type="submission" date="2022-06" db="UniProtKB">
        <authorList>
            <consortium name="EnsemblMetazoa"/>
        </authorList>
    </citation>
    <scope>IDENTIFICATION</scope>
    <source>
        <strain evidence="3">PS312</strain>
    </source>
</reference>
<evidence type="ECO:0000313" key="4">
    <source>
        <dbReference type="Proteomes" id="UP000005239"/>
    </source>
</evidence>
<dbReference type="Pfam" id="PF00069">
    <property type="entry name" value="Pkinase"/>
    <property type="match status" value="1"/>
</dbReference>
<dbReference type="OrthoDB" id="346907at2759"/>
<dbReference type="Proteomes" id="UP000005239">
    <property type="component" value="Unassembled WGS sequence"/>
</dbReference>
<dbReference type="Gene3D" id="1.10.510.10">
    <property type="entry name" value="Transferase(Phosphotransferase) domain 1"/>
    <property type="match status" value="1"/>
</dbReference>
<keyword evidence="1" id="KW-0547">Nucleotide-binding</keyword>
<proteinExistence type="predicted"/>
<sequence>MVYLNQTQRVLHPTPVKWDTGVYLEFHLPDAYDNNARKVGSGTFGSVIWTKATTNPVNEHRKRIVIEVAVKKINRAINHPREAQICYRELKLLQHLDHSNIARIVDLYTPSRNARELHTIYLVMEYAGSTIEKLLNQSATENYAYLPMSKIPRIMRDILRALKYLKAADVLHRDLKPDNVAIDASGKAVLIDFGLSRTGRETNKSAELTDGAGTPAYAAPEVSFWRGGSYGREADIWSLGCILAALLSWEHLFKNQKRKVSIYTTLIGQIPAHFMEKVYDPLLKTFMETESASAPCPADMTPLKEYFSNRNKVAERNDPRIEPALSFLKGCLQYDTATRFPSGYNVNCINLMTRLTIEQALEHVFLDGIGITEDEYSVQPLVYDDSDRDIDDWKCVLFSEITNFEARPDTPRP</sequence>
<dbReference type="InterPro" id="IPR000719">
    <property type="entry name" value="Prot_kinase_dom"/>
</dbReference>
<evidence type="ECO:0000256" key="2">
    <source>
        <dbReference type="ARBA" id="ARBA00022840"/>
    </source>
</evidence>
<dbReference type="GO" id="GO:0005524">
    <property type="term" value="F:ATP binding"/>
    <property type="evidence" value="ECO:0007669"/>
    <property type="project" value="UniProtKB-UniRule"/>
</dbReference>
<dbReference type="InterPro" id="IPR011009">
    <property type="entry name" value="Kinase-like_dom_sf"/>
</dbReference>
<protein>
    <submittedName>
        <fullName evidence="3">Phosphotransferase</fullName>
    </submittedName>
</protein>
<reference evidence="4" key="1">
    <citation type="journal article" date="2008" name="Nat. Genet.">
        <title>The Pristionchus pacificus genome provides a unique perspective on nematode lifestyle and parasitism.</title>
        <authorList>
            <person name="Dieterich C."/>
            <person name="Clifton S.W."/>
            <person name="Schuster L.N."/>
            <person name="Chinwalla A."/>
            <person name="Delehaunty K."/>
            <person name="Dinkelacker I."/>
            <person name="Fulton L."/>
            <person name="Fulton R."/>
            <person name="Godfrey J."/>
            <person name="Minx P."/>
            <person name="Mitreva M."/>
            <person name="Roeseler W."/>
            <person name="Tian H."/>
            <person name="Witte H."/>
            <person name="Yang S.P."/>
            <person name="Wilson R.K."/>
            <person name="Sommer R.J."/>
        </authorList>
    </citation>
    <scope>NUCLEOTIDE SEQUENCE [LARGE SCALE GENOMIC DNA]</scope>
    <source>
        <strain evidence="4">PS312</strain>
    </source>
</reference>
<dbReference type="InterPro" id="IPR017441">
    <property type="entry name" value="Protein_kinase_ATP_BS"/>
</dbReference>
<dbReference type="Gene3D" id="3.30.200.20">
    <property type="entry name" value="Phosphorylase Kinase, domain 1"/>
    <property type="match status" value="1"/>
</dbReference>
<dbReference type="PANTHER" id="PTHR24055">
    <property type="entry name" value="MITOGEN-ACTIVATED PROTEIN KINASE"/>
    <property type="match status" value="1"/>
</dbReference>
<evidence type="ECO:0000313" key="3">
    <source>
        <dbReference type="EnsemblMetazoa" id="PPA16164.1"/>
    </source>
</evidence>
<dbReference type="SUPFAM" id="SSF56112">
    <property type="entry name" value="Protein kinase-like (PK-like)"/>
    <property type="match status" value="1"/>
</dbReference>
<keyword evidence="4" id="KW-1185">Reference proteome</keyword>